<proteinExistence type="predicted"/>
<name>A0AAD9Q0B6_ACRCE</name>
<evidence type="ECO:0000313" key="1">
    <source>
        <dbReference type="EMBL" id="KAK2552326.1"/>
    </source>
</evidence>
<accession>A0AAD9Q0B6</accession>
<dbReference type="AlphaFoldDB" id="A0AAD9Q0B6"/>
<evidence type="ECO:0000313" key="2">
    <source>
        <dbReference type="Proteomes" id="UP001249851"/>
    </source>
</evidence>
<dbReference type="EMBL" id="JARQWQ010000088">
    <property type="protein sequence ID" value="KAK2552326.1"/>
    <property type="molecule type" value="Genomic_DNA"/>
</dbReference>
<gene>
    <name evidence="1" type="ORF">P5673_026648</name>
</gene>
<reference evidence="1" key="1">
    <citation type="journal article" date="2023" name="G3 (Bethesda)">
        <title>Whole genome assembly and annotation of the endangered Caribbean coral Acropora cervicornis.</title>
        <authorList>
            <person name="Selwyn J.D."/>
            <person name="Vollmer S.V."/>
        </authorList>
    </citation>
    <scope>NUCLEOTIDE SEQUENCE</scope>
    <source>
        <strain evidence="1">K2</strain>
    </source>
</reference>
<organism evidence="1 2">
    <name type="scientific">Acropora cervicornis</name>
    <name type="common">Staghorn coral</name>
    <dbReference type="NCBI Taxonomy" id="6130"/>
    <lineage>
        <taxon>Eukaryota</taxon>
        <taxon>Metazoa</taxon>
        <taxon>Cnidaria</taxon>
        <taxon>Anthozoa</taxon>
        <taxon>Hexacorallia</taxon>
        <taxon>Scleractinia</taxon>
        <taxon>Astrocoeniina</taxon>
        <taxon>Acroporidae</taxon>
        <taxon>Acropora</taxon>
    </lineage>
</organism>
<sequence>MKMTELRKKFKQDREYVILVKAHITLSTHGPARIIMIENQIKKEIKSIWKKADSSGNPSFTLFRKSAVSGFHKAAESSEICDNLADLMAHNVSTARKRSQWRHSVKASKQLRDVMRGVSPIPESSEQESTSIKEECPSVVSKDSWTAEKESLAKTLFAKAIENKVITLEVVKAKISYHPELKGDNPQKVLDKWVFNCCEPPGEQ</sequence>
<dbReference type="Proteomes" id="UP001249851">
    <property type="component" value="Unassembled WGS sequence"/>
</dbReference>
<comment type="caution">
    <text evidence="1">The sequence shown here is derived from an EMBL/GenBank/DDBJ whole genome shotgun (WGS) entry which is preliminary data.</text>
</comment>
<protein>
    <submittedName>
        <fullName evidence="1">Uncharacterized protein</fullName>
    </submittedName>
</protein>
<keyword evidence="2" id="KW-1185">Reference proteome</keyword>
<reference evidence="1" key="2">
    <citation type="journal article" date="2023" name="Science">
        <title>Genomic signatures of disease resistance in endangered staghorn corals.</title>
        <authorList>
            <person name="Vollmer S.V."/>
            <person name="Selwyn J.D."/>
            <person name="Despard B.A."/>
            <person name="Roesel C.L."/>
        </authorList>
    </citation>
    <scope>NUCLEOTIDE SEQUENCE</scope>
    <source>
        <strain evidence="1">K2</strain>
    </source>
</reference>